<evidence type="ECO:0000256" key="11">
    <source>
        <dbReference type="ARBA" id="ARBA00022844"/>
    </source>
</evidence>
<evidence type="ECO:0000259" key="21">
    <source>
        <dbReference type="PROSITE" id="PS51379"/>
    </source>
</evidence>
<dbReference type="GO" id="GO:0019062">
    <property type="term" value="P:virion attachment to host cell"/>
    <property type="evidence" value="ECO:0007669"/>
    <property type="project" value="UniProtKB-KW"/>
</dbReference>
<evidence type="ECO:0000256" key="18">
    <source>
        <dbReference type="ARBA" id="ARBA00031199"/>
    </source>
</evidence>
<dbReference type="Pfam" id="PF03563">
    <property type="entry name" value="Bunya_G2"/>
    <property type="match status" value="1"/>
</dbReference>
<keyword evidence="9" id="KW-1161">Viral attachment to host cell</keyword>
<dbReference type="NCBIfam" id="TIGR04210">
    <property type="entry name" value="bunya_NSm"/>
    <property type="match status" value="1"/>
</dbReference>
<feature type="domain" description="4Fe-4S ferredoxin-type" evidence="21">
    <location>
        <begin position="1256"/>
        <end position="1288"/>
    </location>
</feature>
<dbReference type="InterPro" id="IPR014413">
    <property type="entry name" value="M_poly_OrthobunV"/>
</dbReference>
<feature type="transmembrane region" description="Helical" evidence="20">
    <location>
        <begin position="368"/>
        <end position="390"/>
    </location>
</feature>
<keyword evidence="17" id="KW-1160">Virus entry into host cell</keyword>
<dbReference type="GO" id="GO:0044003">
    <property type="term" value="P:symbiont-mediated perturbation of host process"/>
    <property type="evidence" value="ECO:0007669"/>
    <property type="project" value="InterPro"/>
</dbReference>
<feature type="transmembrane region" description="Helical" evidence="20">
    <location>
        <begin position="458"/>
        <end position="481"/>
    </location>
</feature>
<name>A0A346JEW4_9VIRU</name>
<keyword evidence="8" id="KW-0732">Signal</keyword>
<evidence type="ECO:0000256" key="12">
    <source>
        <dbReference type="ARBA" id="ARBA00022870"/>
    </source>
</evidence>
<feature type="transmembrane region" description="Helical" evidence="20">
    <location>
        <begin position="1395"/>
        <end position="1418"/>
    </location>
</feature>
<dbReference type="Pfam" id="PF03557">
    <property type="entry name" value="Bunya_G1"/>
    <property type="match status" value="1"/>
</dbReference>
<dbReference type="EMBL" id="MH484313">
    <property type="protein sequence ID" value="AXP32039.1"/>
    <property type="molecule type" value="Viral_cRNA"/>
</dbReference>
<dbReference type="InterPro" id="IPR017896">
    <property type="entry name" value="4Fe4S_Fe-S-bd"/>
</dbReference>
<evidence type="ECO:0000256" key="20">
    <source>
        <dbReference type="SAM" id="Phobius"/>
    </source>
</evidence>
<evidence type="ECO:0000256" key="13">
    <source>
        <dbReference type="ARBA" id="ARBA00022989"/>
    </source>
</evidence>
<keyword evidence="11" id="KW-0946">Virion</keyword>
<evidence type="ECO:0000256" key="1">
    <source>
        <dbReference type="ARBA" id="ARBA00004244"/>
    </source>
</evidence>
<dbReference type="GO" id="GO:0044178">
    <property type="term" value="C:host cell Golgi membrane"/>
    <property type="evidence" value="ECO:0007669"/>
    <property type="project" value="UniProtKB-SubCell"/>
</dbReference>
<evidence type="ECO:0000256" key="9">
    <source>
        <dbReference type="ARBA" id="ARBA00022804"/>
    </source>
</evidence>
<keyword evidence="15" id="KW-0325">Glycoprotein</keyword>
<comment type="subcellular location">
    <subcellularLocation>
        <location evidence="2">Host Golgi apparatus membrane</location>
        <topology evidence="2">Multi-pass membrane protein</topology>
    </subcellularLocation>
    <subcellularLocation>
        <location evidence="1">Host Golgi apparatus membrane</location>
        <topology evidence="1">Single-pass type I membrane protein</topology>
    </subcellularLocation>
    <subcellularLocation>
        <location evidence="3">Host endoplasmic reticulum membrane</location>
        <topology evidence="3">Single-pass type I membrane protein</topology>
    </subcellularLocation>
    <subcellularLocation>
        <location evidence="4">Virion membrane</location>
        <topology evidence="4">Single-pass type I membrane protein</topology>
    </subcellularLocation>
</comment>
<dbReference type="InterPro" id="IPR005168">
    <property type="entry name" value="Bunya_G2"/>
</dbReference>
<evidence type="ECO:0000256" key="5">
    <source>
        <dbReference type="ARBA" id="ARBA00015294"/>
    </source>
</evidence>
<evidence type="ECO:0000256" key="4">
    <source>
        <dbReference type="ARBA" id="ARBA00004563"/>
    </source>
</evidence>
<evidence type="ECO:0000256" key="2">
    <source>
        <dbReference type="ARBA" id="ARBA00004252"/>
    </source>
</evidence>
<dbReference type="PROSITE" id="PS51379">
    <property type="entry name" value="4FE4S_FER_2"/>
    <property type="match status" value="1"/>
</dbReference>
<organism evidence="22">
    <name type="scientific">Northway virus</name>
    <dbReference type="NCBI Taxonomy" id="80937"/>
    <lineage>
        <taxon>Viruses</taxon>
        <taxon>Riboviria</taxon>
        <taxon>Orthornavirae</taxon>
        <taxon>Negarnaviricota</taxon>
        <taxon>Polyploviricotina</taxon>
        <taxon>Bunyaviricetes</taxon>
        <taxon>Elliovirales</taxon>
        <taxon>Peribunyaviridae</taxon>
        <taxon>Orthobunyavirus</taxon>
        <taxon>Orthobunyavirus northwayense</taxon>
    </lineage>
</organism>
<dbReference type="GO" id="GO:0046718">
    <property type="term" value="P:symbiont entry into host cell"/>
    <property type="evidence" value="ECO:0007669"/>
    <property type="project" value="UniProtKB-KW"/>
</dbReference>
<evidence type="ECO:0000256" key="14">
    <source>
        <dbReference type="ARBA" id="ARBA00023136"/>
    </source>
</evidence>
<evidence type="ECO:0000256" key="16">
    <source>
        <dbReference type="ARBA" id="ARBA00023184"/>
    </source>
</evidence>
<dbReference type="InterPro" id="IPR026400">
    <property type="entry name" value="Bunya_nonstruc_pro_NSm"/>
</dbReference>
<dbReference type="GO" id="GO:0044167">
    <property type="term" value="C:host cell endoplasmic reticulum membrane"/>
    <property type="evidence" value="ECO:0007669"/>
    <property type="project" value="UniProtKB-SubCell"/>
</dbReference>
<keyword evidence="7 20" id="KW-0812">Transmembrane</keyword>
<accession>A0A346JEW4</accession>
<reference evidence="22" key="1">
    <citation type="submission" date="2018-06" db="EMBL/GenBank/DDBJ databases">
        <title>Genomic Characterization of Bunyamwera and Simbu Serogroup Bunyaviruses.</title>
        <authorList>
            <person name="Layton M."/>
            <person name="Bergren N."/>
            <person name="Lee J."/>
            <person name="Russell B."/>
            <person name="Stenglein M."/>
            <person name="Kading R."/>
        </authorList>
    </citation>
    <scope>NUCLEOTIDE SEQUENCE</scope>
    <source>
        <strain evidence="22">0234</strain>
    </source>
</reference>
<evidence type="ECO:0000256" key="7">
    <source>
        <dbReference type="ARBA" id="ARBA00022692"/>
    </source>
</evidence>
<feature type="region of interest" description="Disordered" evidence="19">
    <location>
        <begin position="717"/>
        <end position="744"/>
    </location>
</feature>
<evidence type="ECO:0000256" key="3">
    <source>
        <dbReference type="ARBA" id="ARBA00004482"/>
    </source>
</evidence>
<evidence type="ECO:0000256" key="17">
    <source>
        <dbReference type="ARBA" id="ARBA00023296"/>
    </source>
</evidence>
<dbReference type="GO" id="GO:0055036">
    <property type="term" value="C:virion membrane"/>
    <property type="evidence" value="ECO:0007669"/>
    <property type="project" value="UniProtKB-SubCell"/>
</dbReference>
<keyword evidence="16" id="KW-1038">Host endoplasmic reticulum</keyword>
<evidence type="ECO:0000256" key="10">
    <source>
        <dbReference type="ARBA" id="ARBA00022812"/>
    </source>
</evidence>
<keyword evidence="6" id="KW-0945">Host-virus interaction</keyword>
<evidence type="ECO:0000256" key="15">
    <source>
        <dbReference type="ARBA" id="ARBA00023180"/>
    </source>
</evidence>
<keyword evidence="13 20" id="KW-1133">Transmembrane helix</keyword>
<keyword evidence="12" id="KW-1043">Host membrane</keyword>
<feature type="compositionally biased region" description="Polar residues" evidence="19">
    <location>
        <begin position="717"/>
        <end position="738"/>
    </location>
</feature>
<feature type="transmembrane region" description="Helical" evidence="20">
    <location>
        <begin position="313"/>
        <end position="333"/>
    </location>
</feature>
<keyword evidence="14 20" id="KW-0472">Membrane</keyword>
<dbReference type="InterPro" id="IPR005167">
    <property type="entry name" value="Bunya_G1"/>
</dbReference>
<sequence>MKNLKMIWFILLLAIAPSFGTPIATRCFHGGQLIAEAKSQTSISEFCLKDDVSMIKSEVTYTKNDTGIFGHSKVYRSWTIKDWKLCNPVPTVGGSINVIEVTADLSLSTKAYVCSRDCTITIDKEGAQIVFQTDKLNHFEVSGTTLSSGWFKTKASVTLDRTCEHIKVTCGKKTLQFHACFKHHMSCIRFFHNTILPGSMVASMCQNIELIIILGLTLIIFILMAILTKTYICYLLMPIFMPIAYAYGWAYNKSCKKCHCCGLAYHPFTNCGSHCVCGLKFEASDRMRIHRESGLCQGYKSLRVARLLCKSKGSSLVISILLSMLILSFVTPIEGTLTNYPESRRYTLEEIADVVEGIIAEQDLKEYIVFYTSLFGSLILLLAFILSVTLTKVLDLLAKTNVIYCEECSMYHPRKGIKYNGDFTNKCGFCTCDEQEDVEGVIIHKVSKKCTYRYQVKWAKIIMIIVVILLMAQNTILIVAAETDCWTKKSLELDCIGPLLNIGSCSGKEARTYETEVKKLVSQSKVTHIDAEHISILGATIDSAIKSIRAQKTYATMHLLETVFLMKNCDYYTVFEHNSGYSQAKWRLIAKTNHFDICSRHSAHHFCRCINDETKCQNGNWDFAGEMNNTYSTKKDFYRHDLDLFYTIFENAFPGSTESLFYHLLQTKNTTGASRILEKLSTKFGNNNMFVGIWKFGQYLLTLPYVNETELSPSRQSTILTNSNSLSRSTGRQESLSSAIPGPNTKECSNARDVGCISPRFGIPIGNLTACGESPSYKIYKTPEKLYKSNNKGEIWCSDDVHCLKNFEPATEEIVNRIKQMTCFLTDVSTKTDIFSIATSTCRMVDKGVCTVNDAKWNILKCDSGLFYFTDQREGQDTGNDFGEYCISHSCNTERFPINPDILKDCTWEYHSRKSKYISTISLESLDEFRRAMSDKLSHTLMIYNFKPTANLPHIKPTYKFITANGIENSDGLDSAYIVSSIPALGGMSVGYNVQTKDNFPLLDIIVFIKSAVIRTTYNHIYDTGPTIGINTQHDEHCTGACPTQIPHKDNWLTFSQERTSRWGCEEFGCLAINTGCVFGSCQDIIHPETKVYRKAMEEEVILTVCVTFPGNTYCTEINAIEPKITDEIELQFKTVDTKTLPNILAVQNHKLYSGQINDLGSFSQGCGNVQKTNQSILGTGTAKFDYVCHGASRKDIIVRRCYNNNHDSCKLLKEETSLIFADNHETLVVANTKHLIGELQFKIMLGDIRYKSFAESPELEIDAKCVGCPSCFESYSCNFQIITNIDTVCSVSGPCTLFHNRLIITATKQSYGIKMSCPTKPEGTETFEICNKQYKIFFTTIDKNDKIEINTGDQTSYIYEKDNRCKTWLCRVRDEGISVLFEPLRAFFGSYFSIIFYAVVGIIILFLAVYIFLPMIFKLRDMLKKNEYLYLQESKHK</sequence>
<dbReference type="PIRSF" id="PIRSF003944">
    <property type="entry name" value="M_poly_OrthobunV"/>
    <property type="match status" value="1"/>
</dbReference>
<evidence type="ECO:0000256" key="19">
    <source>
        <dbReference type="SAM" id="MobiDB-lite"/>
    </source>
</evidence>
<protein>
    <recommendedName>
        <fullName evidence="5">Envelopment polyprotein</fullName>
    </recommendedName>
    <alternativeName>
        <fullName evidence="18">M polyprotein</fullName>
    </alternativeName>
</protein>
<feature type="transmembrane region" description="Helical" evidence="20">
    <location>
        <begin position="210"/>
        <end position="232"/>
    </location>
</feature>
<evidence type="ECO:0000313" key="22">
    <source>
        <dbReference type="EMBL" id="AXP32039.1"/>
    </source>
</evidence>
<proteinExistence type="predicted"/>
<keyword evidence="10" id="KW-1040">Host Golgi apparatus</keyword>
<evidence type="ECO:0000256" key="6">
    <source>
        <dbReference type="ARBA" id="ARBA00022581"/>
    </source>
</evidence>
<evidence type="ECO:0000256" key="8">
    <source>
        <dbReference type="ARBA" id="ARBA00022729"/>
    </source>
</evidence>